<feature type="transmembrane region" description="Helical" evidence="1">
    <location>
        <begin position="855"/>
        <end position="872"/>
    </location>
</feature>
<keyword evidence="3" id="KW-1185">Reference proteome</keyword>
<feature type="transmembrane region" description="Helical" evidence="1">
    <location>
        <begin position="246"/>
        <end position="264"/>
    </location>
</feature>
<feature type="transmembrane region" description="Helical" evidence="1">
    <location>
        <begin position="761"/>
        <end position="780"/>
    </location>
</feature>
<keyword evidence="1" id="KW-1133">Transmembrane helix</keyword>
<feature type="transmembrane region" description="Helical" evidence="1">
    <location>
        <begin position="130"/>
        <end position="150"/>
    </location>
</feature>
<feature type="transmembrane region" description="Helical" evidence="1">
    <location>
        <begin position="422"/>
        <end position="441"/>
    </location>
</feature>
<feature type="transmembrane region" description="Helical" evidence="1">
    <location>
        <begin position="486"/>
        <end position="506"/>
    </location>
</feature>
<feature type="transmembrane region" description="Helical" evidence="1">
    <location>
        <begin position="593"/>
        <end position="611"/>
    </location>
</feature>
<proteinExistence type="predicted"/>
<accession>A0A1I6GZE1</accession>
<feature type="transmembrane region" description="Helical" evidence="1">
    <location>
        <begin position="688"/>
        <end position="709"/>
    </location>
</feature>
<feature type="transmembrane region" description="Helical" evidence="1">
    <location>
        <begin position="270"/>
        <end position="286"/>
    </location>
</feature>
<feature type="transmembrane region" description="Helical" evidence="1">
    <location>
        <begin position="370"/>
        <end position="388"/>
    </location>
</feature>
<name>A0A1I6GZE1_9RHOB</name>
<evidence type="ECO:0000313" key="3">
    <source>
        <dbReference type="Proteomes" id="UP000199478"/>
    </source>
</evidence>
<reference evidence="3" key="1">
    <citation type="submission" date="2016-10" db="EMBL/GenBank/DDBJ databases">
        <authorList>
            <person name="Varghese N."/>
            <person name="Submissions S."/>
        </authorList>
    </citation>
    <scope>NUCLEOTIDE SEQUENCE [LARGE SCALE GENOMIC DNA]</scope>
    <source>
        <strain evidence="3">DSM 26879</strain>
    </source>
</reference>
<feature type="transmembrane region" description="Helical" evidence="1">
    <location>
        <begin position="293"/>
        <end position="312"/>
    </location>
</feature>
<feature type="transmembrane region" description="Helical" evidence="1">
    <location>
        <begin position="219"/>
        <end position="239"/>
    </location>
</feature>
<evidence type="ECO:0000256" key="1">
    <source>
        <dbReference type="SAM" id="Phobius"/>
    </source>
</evidence>
<feature type="transmembrane region" description="Helical" evidence="1">
    <location>
        <begin position="721"/>
        <end position="741"/>
    </location>
</feature>
<feature type="transmembrane region" description="Helical" evidence="1">
    <location>
        <begin position="512"/>
        <end position="532"/>
    </location>
</feature>
<dbReference type="AlphaFoldDB" id="A0A1I6GZE1"/>
<feature type="transmembrane region" description="Helical" evidence="1">
    <location>
        <begin position="878"/>
        <end position="897"/>
    </location>
</feature>
<dbReference type="InterPro" id="IPR014600">
    <property type="entry name" value="UCP035905_mem"/>
</dbReference>
<dbReference type="Pfam" id="PF10101">
    <property type="entry name" value="DUF2339"/>
    <property type="match status" value="1"/>
</dbReference>
<feature type="transmembrane region" description="Helical" evidence="1">
    <location>
        <begin position="318"/>
        <end position="338"/>
    </location>
</feature>
<keyword evidence="1" id="KW-0812">Transmembrane</keyword>
<feature type="transmembrane region" description="Helical" evidence="1">
    <location>
        <begin position="162"/>
        <end position="179"/>
    </location>
</feature>
<feature type="transmembrane region" description="Helical" evidence="1">
    <location>
        <begin position="453"/>
        <end position="474"/>
    </location>
</feature>
<dbReference type="Proteomes" id="UP000199478">
    <property type="component" value="Unassembled WGS sequence"/>
</dbReference>
<feature type="transmembrane region" description="Helical" evidence="1">
    <location>
        <begin position="544"/>
        <end position="563"/>
    </location>
</feature>
<dbReference type="PANTHER" id="PTHR38434:SF1">
    <property type="entry name" value="BLL2549 PROTEIN"/>
    <property type="match status" value="1"/>
</dbReference>
<dbReference type="InterPro" id="IPR019286">
    <property type="entry name" value="DUF2339_TM"/>
</dbReference>
<organism evidence="2 3">
    <name type="scientific">Yoonia tamlensis</name>
    <dbReference type="NCBI Taxonomy" id="390270"/>
    <lineage>
        <taxon>Bacteria</taxon>
        <taxon>Pseudomonadati</taxon>
        <taxon>Pseudomonadota</taxon>
        <taxon>Alphaproteobacteria</taxon>
        <taxon>Rhodobacterales</taxon>
        <taxon>Paracoccaceae</taxon>
        <taxon>Yoonia</taxon>
    </lineage>
</organism>
<feature type="transmembrane region" description="Helical" evidence="1">
    <location>
        <begin position="787"/>
        <end position="806"/>
    </location>
</feature>
<feature type="transmembrane region" description="Helical" evidence="1">
    <location>
        <begin position="826"/>
        <end position="843"/>
    </location>
</feature>
<feature type="transmembrane region" description="Helical" evidence="1">
    <location>
        <begin position="394"/>
        <end position="413"/>
    </location>
</feature>
<feature type="transmembrane region" description="Helical" evidence="1">
    <location>
        <begin position="21"/>
        <end position="42"/>
    </location>
</feature>
<keyword evidence="1" id="KW-0472">Membrane</keyword>
<feature type="transmembrane region" description="Helical" evidence="1">
    <location>
        <begin position="623"/>
        <end position="643"/>
    </location>
</feature>
<dbReference type="EMBL" id="FOYP01000001">
    <property type="protein sequence ID" value="SFR47566.1"/>
    <property type="molecule type" value="Genomic_DNA"/>
</dbReference>
<feature type="transmembrane region" description="Helical" evidence="1">
    <location>
        <begin position="655"/>
        <end position="676"/>
    </location>
</feature>
<gene>
    <name evidence="2" type="ORF">SAMN04488005_2386</name>
</gene>
<sequence>MCICDSGGHVTNPIGSVAVEAFLILVVLLVAAIPIAVIYLLISNANLKGRVDALEEHIAKNAAKLPATPIVPKQSTPVRAETAQKPPVAATPKVPDPVPEPAIDDIGPPKAVALHSKNVGLLIKWIMQNWFYAVSAVSLALAGIFLVLYGVEQGLLPPGLRIMAALVFGGVLVGAGEYVRRRYGDDEGSTTAYLPSTFSGAGIVTLFATVLSARLLYGFIGPEIALVGMALVGLLALILGWFYGPLLAAVGVIGAIVAPFVVGGSSDNPSWLLVYFTIVVVAGLGIDTIRRWAWVSIMALSLGYGAGLLLMLGSGWQLQPYFVIYCATLMFAAIAIPVRRLVPDHAGTPLSLALFAHAKGDSWPEFPTRLAGGAVVAASGLISLTAFETARPDLFWVAVVMLTLMLLGILVWARNATAITDLAAIPAAALIAIVASCAGIWRTTAIAAQEPGASLPLMASVIVAIGLVISALAAWRSLRGGPARDFVALGAAVFAPTLAIVIEVCWNPAATIGAYVWALHAMAIGALMAVMAERFARADGPDNRLRASFAVLSALACIAFGVVILFTSAALTIAIAVTIVAAAWLDRQFNLPLMGLYILAGITAVGYRLVIDPGIDWAINAPLPEMLLSHAGAVIAFAASWVLARSAKRPRSEVLLESAVFSSSGILLSLLLYRIIEGLSGQTATASHWTVGIGATIWIALGMAQLRRLEIGGSLAALRKIAAVIFLLMAATQIVLSVTLLNPLLYAFRNAVVGPSLLNTLIPAYLLPAATLLLGARWLYNTHRTLRLGFVAVALALASCWLGLTIRHFWRGAEGMLLPDIGQPELYSYTVAILVVGAVLFYQSLARSSVMLRKAGLVVIGLAVAKVFMVDIGGLGGLIRVFSLLFLGLALAGLAWLNRWAAERANEEPTDS</sequence>
<protein>
    <submittedName>
        <fullName evidence="2">Uncharacterized membrane protein</fullName>
    </submittedName>
</protein>
<dbReference type="PIRSF" id="PIRSF035905">
    <property type="entry name" value="UCP035905_mp"/>
    <property type="match status" value="1"/>
</dbReference>
<dbReference type="STRING" id="390270.SAMN04488005_2386"/>
<dbReference type="PANTHER" id="PTHR38434">
    <property type="entry name" value="BLL2549 PROTEIN"/>
    <property type="match status" value="1"/>
</dbReference>
<evidence type="ECO:0000313" key="2">
    <source>
        <dbReference type="EMBL" id="SFR47566.1"/>
    </source>
</evidence>